<protein>
    <submittedName>
        <fullName evidence="4">Site-specific recombinase XerD</fullName>
    </submittedName>
</protein>
<dbReference type="Gene3D" id="1.10.443.10">
    <property type="entry name" value="Intergrase catalytic core"/>
    <property type="match status" value="1"/>
</dbReference>
<dbReference type="Gene3D" id="1.10.150.130">
    <property type="match status" value="1"/>
</dbReference>
<name>A0A0H5P6R5_NOCFR</name>
<feature type="domain" description="Tyr recombinase" evidence="3">
    <location>
        <begin position="37"/>
        <end position="185"/>
    </location>
</feature>
<gene>
    <name evidence="4" type="ORF">ERS450000_05455</name>
</gene>
<evidence type="ECO:0000256" key="1">
    <source>
        <dbReference type="ARBA" id="ARBA00023125"/>
    </source>
</evidence>
<dbReference type="SUPFAM" id="SSF56349">
    <property type="entry name" value="DNA breaking-rejoining enzymes"/>
    <property type="match status" value="1"/>
</dbReference>
<dbReference type="InterPro" id="IPR011010">
    <property type="entry name" value="DNA_brk_join_enz"/>
</dbReference>
<dbReference type="AlphaFoldDB" id="A0A0H5P6R5"/>
<dbReference type="GO" id="GO:0015074">
    <property type="term" value="P:DNA integration"/>
    <property type="evidence" value="ECO:0007669"/>
    <property type="project" value="InterPro"/>
</dbReference>
<dbReference type="InterPro" id="IPR010998">
    <property type="entry name" value="Integrase_recombinase_N"/>
</dbReference>
<proteinExistence type="predicted"/>
<evidence type="ECO:0000256" key="2">
    <source>
        <dbReference type="ARBA" id="ARBA00023172"/>
    </source>
</evidence>
<keyword evidence="1" id="KW-0238">DNA-binding</keyword>
<evidence type="ECO:0000313" key="5">
    <source>
        <dbReference type="Proteomes" id="UP000057820"/>
    </source>
</evidence>
<dbReference type="EMBL" id="LN868939">
    <property type="protein sequence ID" value="CRY83362.1"/>
    <property type="molecule type" value="Genomic_DNA"/>
</dbReference>
<reference evidence="5" key="1">
    <citation type="submission" date="2015-03" db="EMBL/GenBank/DDBJ databases">
        <authorList>
            <consortium name="Pathogen Informatics"/>
        </authorList>
    </citation>
    <scope>NUCLEOTIDE SEQUENCE [LARGE SCALE GENOMIC DNA]</scope>
    <source>
        <strain evidence="5">NCTC11134</strain>
        <plasmid evidence="5">2</plasmid>
    </source>
</reference>
<evidence type="ECO:0000259" key="3">
    <source>
        <dbReference type="PROSITE" id="PS51898"/>
    </source>
</evidence>
<organism evidence="4 5">
    <name type="scientific">Nocardia farcinica</name>
    <dbReference type="NCBI Taxonomy" id="37329"/>
    <lineage>
        <taxon>Bacteria</taxon>
        <taxon>Bacillati</taxon>
        <taxon>Actinomycetota</taxon>
        <taxon>Actinomycetes</taxon>
        <taxon>Mycobacteriales</taxon>
        <taxon>Nocardiaceae</taxon>
        <taxon>Nocardia</taxon>
    </lineage>
</organism>
<keyword evidence="2" id="KW-0233">DNA recombination</keyword>
<dbReference type="InterPro" id="IPR002104">
    <property type="entry name" value="Integrase_catalytic"/>
</dbReference>
<dbReference type="InterPro" id="IPR013762">
    <property type="entry name" value="Integrase-like_cat_sf"/>
</dbReference>
<dbReference type="GO" id="GO:0003677">
    <property type="term" value="F:DNA binding"/>
    <property type="evidence" value="ECO:0007669"/>
    <property type="project" value="UniProtKB-KW"/>
</dbReference>
<dbReference type="KEGG" id="nfr:ERS450000_05455"/>
<evidence type="ECO:0000313" key="4">
    <source>
        <dbReference type="EMBL" id="CRY83362.1"/>
    </source>
</evidence>
<dbReference type="CDD" id="cd00397">
    <property type="entry name" value="DNA_BRE_C"/>
    <property type="match status" value="1"/>
</dbReference>
<sequence length="185" mass="20378">MADIHAVFSMILDEAVEEKRIAANPAAKIDLPRRVPVDHVYLTHDQMAGVAAECSKGSAIVMLLAYSGLRWGEMAALRPRDVDLRRRRIHVVSSASTINARTVTTTPKTWELRSVAIPTEVAELLAPVVAAQRDPAGLLWSRPDGSPIRPPTTTHWFIKAVGRCIAASRCRSTRTAPRARRRSRA</sequence>
<geneLocation type="plasmid" evidence="4">
    <name>2</name>
</geneLocation>
<keyword evidence="4" id="KW-0614">Plasmid</keyword>
<dbReference type="PROSITE" id="PS51898">
    <property type="entry name" value="TYR_RECOMBINASE"/>
    <property type="match status" value="1"/>
</dbReference>
<accession>A0A0H5P6R5</accession>
<dbReference type="GO" id="GO:0006310">
    <property type="term" value="P:DNA recombination"/>
    <property type="evidence" value="ECO:0007669"/>
    <property type="project" value="UniProtKB-KW"/>
</dbReference>
<dbReference type="Proteomes" id="UP000057820">
    <property type="component" value="Plasmid 2"/>
</dbReference>